<dbReference type="STRING" id="1121362.A605_00385"/>
<dbReference type="Gene3D" id="3.60.21.10">
    <property type="match status" value="1"/>
</dbReference>
<dbReference type="InterPro" id="IPR029052">
    <property type="entry name" value="Metallo-depent_PP-like"/>
</dbReference>
<dbReference type="KEGG" id="chn:A605_00385"/>
<dbReference type="AlphaFoldDB" id="M1NI67"/>
<dbReference type="Pfam" id="PF00149">
    <property type="entry name" value="Metallophos"/>
    <property type="match status" value="1"/>
</dbReference>
<dbReference type="SUPFAM" id="SSF56300">
    <property type="entry name" value="Metallo-dependent phosphatases"/>
    <property type="match status" value="1"/>
</dbReference>
<dbReference type="PATRIC" id="fig|1121362.3.peg.75"/>
<dbReference type="eggNOG" id="COG1524">
    <property type="taxonomic scope" value="Bacteria"/>
</dbReference>
<proteinExistence type="predicted"/>
<keyword evidence="4" id="KW-0378">Hydrolase</keyword>
<dbReference type="Proteomes" id="UP000011723">
    <property type="component" value="Chromosome"/>
</dbReference>
<keyword evidence="2" id="KW-0732">Signal</keyword>
<name>M1NI67_9CORY</name>
<evidence type="ECO:0000259" key="3">
    <source>
        <dbReference type="Pfam" id="PF00149"/>
    </source>
</evidence>
<protein>
    <submittedName>
        <fullName evidence="4">Phosphohydrolase</fullName>
    </submittedName>
</protein>
<dbReference type="InterPro" id="IPR004843">
    <property type="entry name" value="Calcineurin-like_PHP"/>
</dbReference>
<evidence type="ECO:0000313" key="5">
    <source>
        <dbReference type="Proteomes" id="UP000011723"/>
    </source>
</evidence>
<evidence type="ECO:0000256" key="2">
    <source>
        <dbReference type="SAM" id="SignalP"/>
    </source>
</evidence>
<dbReference type="RefSeq" id="WP_015399517.1">
    <property type="nucleotide sequence ID" value="NC_020302.1"/>
</dbReference>
<feature type="signal peptide" evidence="2">
    <location>
        <begin position="1"/>
        <end position="27"/>
    </location>
</feature>
<keyword evidence="5" id="KW-1185">Reference proteome</keyword>
<feature type="compositionally biased region" description="Low complexity" evidence="1">
    <location>
        <begin position="567"/>
        <end position="585"/>
    </location>
</feature>
<dbReference type="eggNOG" id="COG1409">
    <property type="taxonomic scope" value="Bacteria"/>
</dbReference>
<accession>M1NI67</accession>
<dbReference type="GO" id="GO:0016787">
    <property type="term" value="F:hydrolase activity"/>
    <property type="evidence" value="ECO:0007669"/>
    <property type="project" value="UniProtKB-KW"/>
</dbReference>
<feature type="compositionally biased region" description="Basic and acidic residues" evidence="1">
    <location>
        <begin position="556"/>
        <end position="565"/>
    </location>
</feature>
<dbReference type="EMBL" id="CP003697">
    <property type="protein sequence ID" value="AGF71093.1"/>
    <property type="molecule type" value="Genomic_DNA"/>
</dbReference>
<gene>
    <name evidence="4" type="ORF">A605_00385</name>
</gene>
<sequence length="585" mass="63970">MSNPRFHRAALAAGLATATLLTPVAHAAPVDFAPRPADTSATDDVIARESFDGLATQLKQRVNDPSIDDGTVGFTRTAPEGWTVENDLSMAGVGAEEWRGWSFTTRDFWVDAEDQMRDRFSRAQGVIAVADSDEFHDHHPGAHDFTTTLTSDEVPVGGLDAVELSFDSHYRGWAGQSATVTISFDGGAPQEVVRYDSTTVTDDYDGRVISANETHRIEVPAGAKNAVFNWSFQADENSWYWAIDSVAVRAAQPEADVPATSAWVVSDIQGDPDDLSHGLADLHTVRPDASGLITVGDIVPNGTEDEWADIHAVMEERQEILPELVATIGNHESYSDAPWEVHKDRFLEFADREQVWGEYVLEGAGVDIPVLVLGQEEQRPPEVPMSEEQLTWLDERLDHWTAQGRQVLVASHFPLGNTTGGTWMPQYSEHYEHNDLLTRMLSDHPNAIMLSGHTHYPVENGDWAVQRRSATGHPDGFWAVNTASMQVEWDARGENTADATEIVTRDINRGLTVDAYEDRMVITARDFGTVAEDGADNTINEEIRSITIPNPLYDADGGHDREGDRPSGGSSLLGSSASSLGSSIG</sequence>
<dbReference type="HOGENOM" id="CLU_023511_0_0_11"/>
<evidence type="ECO:0000256" key="1">
    <source>
        <dbReference type="SAM" id="MobiDB-lite"/>
    </source>
</evidence>
<evidence type="ECO:0000313" key="4">
    <source>
        <dbReference type="EMBL" id="AGF71093.1"/>
    </source>
</evidence>
<reference evidence="4 5" key="1">
    <citation type="journal article" date="2012" name="Stand. Genomic Sci.">
        <title>Genome sequence of the halotolerant bacterium Corynebacterium halotolerans type strain YIM 70093(T) (= DSM 44683(T)).</title>
        <authorList>
            <person name="Ruckert C."/>
            <person name="Albersmeier A."/>
            <person name="Al-Dilaimi A."/>
            <person name="Niehaus K."/>
            <person name="Szczepanowski R."/>
            <person name="Kalinowski J."/>
        </authorList>
    </citation>
    <scope>NUCLEOTIDE SEQUENCE [LARGE SCALE GENOMIC DNA]</scope>
    <source>
        <strain evidence="4">YIM 70093</strain>
    </source>
</reference>
<feature type="region of interest" description="Disordered" evidence="1">
    <location>
        <begin position="549"/>
        <end position="585"/>
    </location>
</feature>
<feature type="chain" id="PRO_5004015848" evidence="2">
    <location>
        <begin position="28"/>
        <end position="585"/>
    </location>
</feature>
<feature type="domain" description="Calcineurin-like phosphoesterase" evidence="3">
    <location>
        <begin position="263"/>
        <end position="457"/>
    </location>
</feature>
<organism evidence="4 5">
    <name type="scientific">Corynebacterium halotolerans YIM 70093 = DSM 44683</name>
    <dbReference type="NCBI Taxonomy" id="1121362"/>
    <lineage>
        <taxon>Bacteria</taxon>
        <taxon>Bacillati</taxon>
        <taxon>Actinomycetota</taxon>
        <taxon>Actinomycetes</taxon>
        <taxon>Mycobacteriales</taxon>
        <taxon>Corynebacteriaceae</taxon>
        <taxon>Corynebacterium</taxon>
    </lineage>
</organism>